<dbReference type="AlphaFoldDB" id="A0A518DGI9"/>
<evidence type="ECO:0008006" key="3">
    <source>
        <dbReference type="Google" id="ProtNLM"/>
    </source>
</evidence>
<protein>
    <recommendedName>
        <fullName evidence="3">DUF2383 domain-containing protein</fullName>
    </recommendedName>
</protein>
<evidence type="ECO:0000313" key="1">
    <source>
        <dbReference type="EMBL" id="QDU90552.1"/>
    </source>
</evidence>
<dbReference type="Proteomes" id="UP000317429">
    <property type="component" value="Chromosome"/>
</dbReference>
<gene>
    <name evidence="1" type="ORF">Pla175_39590</name>
</gene>
<keyword evidence="2" id="KW-1185">Reference proteome</keyword>
<organism evidence="1 2">
    <name type="scientific">Pirellulimonas nuda</name>
    <dbReference type="NCBI Taxonomy" id="2528009"/>
    <lineage>
        <taxon>Bacteria</taxon>
        <taxon>Pseudomonadati</taxon>
        <taxon>Planctomycetota</taxon>
        <taxon>Planctomycetia</taxon>
        <taxon>Pirellulales</taxon>
        <taxon>Lacipirellulaceae</taxon>
        <taxon>Pirellulimonas</taxon>
    </lineage>
</organism>
<reference evidence="1 2" key="1">
    <citation type="submission" date="2019-02" db="EMBL/GenBank/DDBJ databases">
        <title>Deep-cultivation of Planctomycetes and their phenomic and genomic characterization uncovers novel biology.</title>
        <authorList>
            <person name="Wiegand S."/>
            <person name="Jogler M."/>
            <person name="Boedeker C."/>
            <person name="Pinto D."/>
            <person name="Vollmers J."/>
            <person name="Rivas-Marin E."/>
            <person name="Kohn T."/>
            <person name="Peeters S.H."/>
            <person name="Heuer A."/>
            <person name="Rast P."/>
            <person name="Oberbeckmann S."/>
            <person name="Bunk B."/>
            <person name="Jeske O."/>
            <person name="Meyerdierks A."/>
            <person name="Storesund J.E."/>
            <person name="Kallscheuer N."/>
            <person name="Luecker S."/>
            <person name="Lage O.M."/>
            <person name="Pohl T."/>
            <person name="Merkel B.J."/>
            <person name="Hornburger P."/>
            <person name="Mueller R.-W."/>
            <person name="Bruemmer F."/>
            <person name="Labrenz M."/>
            <person name="Spormann A.M."/>
            <person name="Op den Camp H."/>
            <person name="Overmann J."/>
            <person name="Amann R."/>
            <person name="Jetten M.S.M."/>
            <person name="Mascher T."/>
            <person name="Medema M.H."/>
            <person name="Devos D.P."/>
            <person name="Kaster A.-K."/>
            <person name="Ovreas L."/>
            <person name="Rohde M."/>
            <person name="Galperin M.Y."/>
            <person name="Jogler C."/>
        </authorList>
    </citation>
    <scope>NUCLEOTIDE SEQUENCE [LARGE SCALE GENOMIC DNA]</scope>
    <source>
        <strain evidence="1 2">Pla175</strain>
    </source>
</reference>
<dbReference type="EMBL" id="CP036291">
    <property type="protein sequence ID" value="QDU90552.1"/>
    <property type="molecule type" value="Genomic_DNA"/>
</dbReference>
<dbReference type="KEGG" id="pnd:Pla175_39590"/>
<name>A0A518DGI9_9BACT</name>
<accession>A0A518DGI9</accession>
<evidence type="ECO:0000313" key="2">
    <source>
        <dbReference type="Proteomes" id="UP000317429"/>
    </source>
</evidence>
<sequence length="156" mass="16904">MTSQPTPMAAVSVAALDRVQQLLRSSFVRYLAQTSRLAAAEDQTLTTLHDIADDQQDMADRLAEQLRGLDGMPGAGAYPMAFTDSHDLALGYLLQRAVKRQREDAAALRAEAERPGLTRTAKMLLEEAHGMTLGHLQVLESEIQSSSAAAASRARQ</sequence>
<proteinExistence type="predicted"/>